<accession>A0ABP2J1N1</accession>
<protein>
    <submittedName>
        <fullName evidence="1">Uncharacterized protein</fullName>
    </submittedName>
</protein>
<organism evidence="1 2">
    <name type="scientific">Fannyhessea vaginae PB189-T1-4</name>
    <dbReference type="NCBI Taxonomy" id="866774"/>
    <lineage>
        <taxon>Bacteria</taxon>
        <taxon>Bacillati</taxon>
        <taxon>Actinomycetota</taxon>
        <taxon>Coriobacteriia</taxon>
        <taxon>Coriobacteriales</taxon>
        <taxon>Atopobiaceae</taxon>
        <taxon>Fannyhessea</taxon>
    </lineage>
</organism>
<evidence type="ECO:0000313" key="1">
    <source>
        <dbReference type="EMBL" id="EFL44004.1"/>
    </source>
</evidence>
<proteinExistence type="predicted"/>
<keyword evidence="2" id="KW-1185">Reference proteome</keyword>
<dbReference type="EMBL" id="AEDQ01000022">
    <property type="protein sequence ID" value="EFL44004.1"/>
    <property type="molecule type" value="Genomic_DNA"/>
</dbReference>
<gene>
    <name evidence="1" type="ORF">HMPREF9248_0357</name>
</gene>
<dbReference type="Proteomes" id="UP000004431">
    <property type="component" value="Unassembled WGS sequence"/>
</dbReference>
<sequence length="51" mass="6259">MWLRIIACHRCTHVLVCAHVCKPARNRAYKYIRYARYVRRALRYMRCVCTL</sequence>
<reference evidence="1 2" key="1">
    <citation type="submission" date="2010-08" db="EMBL/GenBank/DDBJ databases">
        <authorList>
            <person name="Durkin A.S."/>
            <person name="Madupu R."/>
            <person name="Torralba M."/>
            <person name="Gillis M."/>
            <person name="Methe B."/>
            <person name="Sutton G."/>
            <person name="Nelson K.E."/>
        </authorList>
    </citation>
    <scope>NUCLEOTIDE SEQUENCE [LARGE SCALE GENOMIC DNA]</scope>
    <source>
        <strain evidence="1 2">PB189-T1-4</strain>
    </source>
</reference>
<name>A0ABP2J1N1_9ACTN</name>
<comment type="caution">
    <text evidence="1">The sequence shown here is derived from an EMBL/GenBank/DDBJ whole genome shotgun (WGS) entry which is preliminary data.</text>
</comment>
<evidence type="ECO:0000313" key="2">
    <source>
        <dbReference type="Proteomes" id="UP000004431"/>
    </source>
</evidence>